<gene>
    <name evidence="2" type="ORF">SAMN05216582_12934</name>
</gene>
<accession>A0A1M6WZS5</accession>
<keyword evidence="1" id="KW-1133">Transmembrane helix</keyword>
<dbReference type="AlphaFoldDB" id="A0A1M6WZS5"/>
<evidence type="ECO:0000256" key="1">
    <source>
        <dbReference type="SAM" id="Phobius"/>
    </source>
</evidence>
<protein>
    <submittedName>
        <fullName evidence="2">Uncharacterized protein</fullName>
    </submittedName>
</protein>
<feature type="transmembrane region" description="Helical" evidence="1">
    <location>
        <begin position="12"/>
        <end position="37"/>
    </location>
</feature>
<keyword evidence="1" id="KW-0812">Transmembrane</keyword>
<keyword evidence="1" id="KW-0472">Membrane</keyword>
<proteinExistence type="predicted"/>
<organism evidence="2 3">
    <name type="scientific">Selenomonas ruminantium</name>
    <dbReference type="NCBI Taxonomy" id="971"/>
    <lineage>
        <taxon>Bacteria</taxon>
        <taxon>Bacillati</taxon>
        <taxon>Bacillota</taxon>
        <taxon>Negativicutes</taxon>
        <taxon>Selenomonadales</taxon>
        <taxon>Selenomonadaceae</taxon>
        <taxon>Selenomonas</taxon>
    </lineage>
</organism>
<sequence length="40" mass="4763">MPVKRSTREGAFFVLLDRFTLATYFAILIELNFCFIFEEI</sequence>
<reference evidence="2 3" key="1">
    <citation type="submission" date="2016-11" db="EMBL/GenBank/DDBJ databases">
        <authorList>
            <person name="Jaros S."/>
            <person name="Januszkiewicz K."/>
            <person name="Wedrychowicz H."/>
        </authorList>
    </citation>
    <scope>NUCLEOTIDE SEQUENCE [LARGE SCALE GENOMIC DNA]</scope>
    <source>
        <strain evidence="2 3">HD4</strain>
    </source>
</reference>
<dbReference type="Proteomes" id="UP000184263">
    <property type="component" value="Unassembled WGS sequence"/>
</dbReference>
<name>A0A1M6WZS5_SELRU</name>
<dbReference type="EMBL" id="FRBC01000029">
    <property type="protein sequence ID" value="SHK99075.1"/>
    <property type="molecule type" value="Genomic_DNA"/>
</dbReference>
<evidence type="ECO:0000313" key="3">
    <source>
        <dbReference type="Proteomes" id="UP000184263"/>
    </source>
</evidence>
<evidence type="ECO:0000313" key="2">
    <source>
        <dbReference type="EMBL" id="SHK99075.1"/>
    </source>
</evidence>